<comment type="catalytic activity">
    <reaction evidence="5">
        <text>N-acetyl-L-glutamate 5-semialdehyde + phosphate + NADP(+) = N-acetyl-L-glutamyl 5-phosphate + NADPH + H(+)</text>
        <dbReference type="Rhea" id="RHEA:21588"/>
        <dbReference type="ChEBI" id="CHEBI:15378"/>
        <dbReference type="ChEBI" id="CHEBI:29123"/>
        <dbReference type="ChEBI" id="CHEBI:43474"/>
        <dbReference type="ChEBI" id="CHEBI:57783"/>
        <dbReference type="ChEBI" id="CHEBI:57936"/>
        <dbReference type="ChEBI" id="CHEBI:58349"/>
        <dbReference type="EC" id="1.2.1.38"/>
    </reaction>
</comment>
<dbReference type="Pfam" id="PF22698">
    <property type="entry name" value="Semialdhyde_dhC_1"/>
    <property type="match status" value="1"/>
</dbReference>
<keyword evidence="9" id="KW-1185">Reference proteome</keyword>
<feature type="active site" evidence="5 6">
    <location>
        <position position="144"/>
    </location>
</feature>
<dbReference type="EMBL" id="JAPFQO010000013">
    <property type="protein sequence ID" value="MCX2741872.1"/>
    <property type="molecule type" value="Genomic_DNA"/>
</dbReference>
<dbReference type="Gene3D" id="3.40.50.720">
    <property type="entry name" value="NAD(P)-binding Rossmann-like Domain"/>
    <property type="match status" value="1"/>
</dbReference>
<dbReference type="InterPro" id="IPR036291">
    <property type="entry name" value="NAD(P)-bd_dom_sf"/>
</dbReference>
<keyword evidence="3 5" id="KW-0521">NADP</keyword>
<feature type="domain" description="Semialdehyde dehydrogenase NAD-binding" evidence="7">
    <location>
        <begin position="7"/>
        <end position="136"/>
    </location>
</feature>
<dbReference type="Proteomes" id="UP001207228">
    <property type="component" value="Unassembled WGS sequence"/>
</dbReference>
<reference evidence="8 9" key="1">
    <citation type="submission" date="2022-11" db="EMBL/GenBank/DDBJ databases">
        <title>The characterization of three novel Bacteroidetes species and genomic analysis of their roles in tidal elemental geochemical cycles.</title>
        <authorList>
            <person name="Ma K.-J."/>
        </authorList>
    </citation>
    <scope>NUCLEOTIDE SEQUENCE [LARGE SCALE GENOMIC DNA]</scope>
    <source>
        <strain evidence="8 9">M82</strain>
    </source>
</reference>
<dbReference type="NCBIfam" id="TIGR01850">
    <property type="entry name" value="argC"/>
    <property type="match status" value="1"/>
</dbReference>
<evidence type="ECO:0000313" key="9">
    <source>
        <dbReference type="Proteomes" id="UP001207228"/>
    </source>
</evidence>
<keyword evidence="2 5" id="KW-0028">Amino-acid biosynthesis</keyword>
<sequence length="334" mass="36582">MGGVSIKAGIVGGAGYTGGELLRLLLNHPNVSISFVHSNSQAGKPVYETHRDLLGETELCFTGKLQQDVDVLFLCVGHGAAKSFLEAEQLYPGIKIIDLSQDFRWNESLNDNMVNSCGRDFAYGLPELQRKLIQESQNIANPGCFATAIQLALLPLAKQGLLTEEVQVSGITGSTGAGQSLSSTSHYSWRSGNISNYKVLSHQHLHEIRRTLQGMQQQELPGINFVPYRGPFTRGILCTSYTRCNLSQTEAEELYAGYYKGHPFVSISKSTPDLKQVVNTNKCILHLQKEGDYLVITSMIDNLLKGASGQAVQNMNLMFNLDEHAGLKLKASAF</sequence>
<gene>
    <name evidence="5 8" type="primary">argC</name>
    <name evidence="8" type="ORF">OO017_18085</name>
</gene>
<dbReference type="EC" id="1.2.1.38" evidence="5"/>
<dbReference type="InterPro" id="IPR023013">
    <property type="entry name" value="AGPR_AS"/>
</dbReference>
<comment type="caution">
    <text evidence="8">The sequence shown here is derived from an EMBL/GenBank/DDBJ whole genome shotgun (WGS) entry which is preliminary data.</text>
</comment>
<dbReference type="RefSeq" id="WP_266054107.1">
    <property type="nucleotide sequence ID" value="NZ_JAPFQO010000013.1"/>
</dbReference>
<organism evidence="8 9">
    <name type="scientific">Pontibacter anaerobius</name>
    <dbReference type="NCBI Taxonomy" id="2993940"/>
    <lineage>
        <taxon>Bacteria</taxon>
        <taxon>Pseudomonadati</taxon>
        <taxon>Bacteroidota</taxon>
        <taxon>Cytophagia</taxon>
        <taxon>Cytophagales</taxon>
        <taxon>Hymenobacteraceae</taxon>
        <taxon>Pontibacter</taxon>
    </lineage>
</organism>
<dbReference type="PANTHER" id="PTHR32338">
    <property type="entry name" value="N-ACETYL-GAMMA-GLUTAMYL-PHOSPHATE REDUCTASE, CHLOROPLASTIC-RELATED-RELATED"/>
    <property type="match status" value="1"/>
</dbReference>
<evidence type="ECO:0000256" key="4">
    <source>
        <dbReference type="ARBA" id="ARBA00023002"/>
    </source>
</evidence>
<name>A0ABT3RJ35_9BACT</name>
<dbReference type="Pfam" id="PF01118">
    <property type="entry name" value="Semialdhyde_dh"/>
    <property type="match status" value="1"/>
</dbReference>
<dbReference type="GO" id="GO:0003942">
    <property type="term" value="F:N-acetyl-gamma-glutamyl-phosphate reductase activity"/>
    <property type="evidence" value="ECO:0007669"/>
    <property type="project" value="UniProtKB-EC"/>
</dbReference>
<evidence type="ECO:0000256" key="5">
    <source>
        <dbReference type="HAMAP-Rule" id="MF_00150"/>
    </source>
</evidence>
<dbReference type="InterPro" id="IPR000706">
    <property type="entry name" value="AGPR_type-1"/>
</dbReference>
<keyword evidence="4 5" id="KW-0560">Oxidoreductase</keyword>
<dbReference type="PANTHER" id="PTHR32338:SF10">
    <property type="entry name" value="N-ACETYL-GAMMA-GLUTAMYL-PHOSPHATE REDUCTASE, CHLOROPLASTIC-RELATED"/>
    <property type="match status" value="1"/>
</dbReference>
<dbReference type="PROSITE" id="PS01224">
    <property type="entry name" value="ARGC"/>
    <property type="match status" value="1"/>
</dbReference>
<evidence type="ECO:0000259" key="7">
    <source>
        <dbReference type="SMART" id="SM00859"/>
    </source>
</evidence>
<keyword evidence="1 5" id="KW-0055">Arginine biosynthesis</keyword>
<evidence type="ECO:0000256" key="6">
    <source>
        <dbReference type="PROSITE-ProRule" id="PRU10010"/>
    </source>
</evidence>
<comment type="similarity">
    <text evidence="5">Belongs to the NAGSA dehydrogenase family. Type 1 subfamily.</text>
</comment>
<dbReference type="HAMAP" id="MF_00150">
    <property type="entry name" value="ArgC_type1"/>
    <property type="match status" value="1"/>
</dbReference>
<dbReference type="InterPro" id="IPR050085">
    <property type="entry name" value="AGPR"/>
</dbReference>
<evidence type="ECO:0000256" key="3">
    <source>
        <dbReference type="ARBA" id="ARBA00022857"/>
    </source>
</evidence>
<comment type="function">
    <text evidence="5">Catalyzes the NADPH-dependent reduction of N-acetyl-5-glutamyl phosphate to yield N-acetyl-L-glutamate 5-semialdehyde.</text>
</comment>
<dbReference type="CDD" id="cd17895">
    <property type="entry name" value="AGPR_1_N"/>
    <property type="match status" value="1"/>
</dbReference>
<accession>A0ABT3RJ35</accession>
<dbReference type="SUPFAM" id="SSF55347">
    <property type="entry name" value="Glyceraldehyde-3-phosphate dehydrogenase-like, C-terminal domain"/>
    <property type="match status" value="1"/>
</dbReference>
<comment type="subcellular location">
    <subcellularLocation>
        <location evidence="5">Cytoplasm</location>
    </subcellularLocation>
</comment>
<evidence type="ECO:0000256" key="1">
    <source>
        <dbReference type="ARBA" id="ARBA00022571"/>
    </source>
</evidence>
<protein>
    <recommendedName>
        <fullName evidence="5">N-acetyl-gamma-glutamyl-phosphate reductase</fullName>
        <shortName evidence="5">AGPR</shortName>
        <ecNumber evidence="5">1.2.1.38</ecNumber>
    </recommendedName>
    <alternativeName>
        <fullName evidence="5">N-acetyl-glutamate semialdehyde dehydrogenase</fullName>
        <shortName evidence="5">NAGSA dehydrogenase</shortName>
    </alternativeName>
</protein>
<dbReference type="Gene3D" id="3.30.360.10">
    <property type="entry name" value="Dihydrodipicolinate Reductase, domain 2"/>
    <property type="match status" value="1"/>
</dbReference>
<proteinExistence type="inferred from homology"/>
<keyword evidence="5" id="KW-0963">Cytoplasm</keyword>
<dbReference type="SUPFAM" id="SSF51735">
    <property type="entry name" value="NAD(P)-binding Rossmann-fold domains"/>
    <property type="match status" value="1"/>
</dbReference>
<dbReference type="CDD" id="cd23934">
    <property type="entry name" value="AGPR_1_C"/>
    <property type="match status" value="1"/>
</dbReference>
<dbReference type="InterPro" id="IPR058924">
    <property type="entry name" value="AGPR_dimerisation_dom"/>
</dbReference>
<evidence type="ECO:0000256" key="2">
    <source>
        <dbReference type="ARBA" id="ARBA00022605"/>
    </source>
</evidence>
<dbReference type="InterPro" id="IPR000534">
    <property type="entry name" value="Semialdehyde_DH_NAD-bd"/>
</dbReference>
<evidence type="ECO:0000313" key="8">
    <source>
        <dbReference type="EMBL" id="MCX2741872.1"/>
    </source>
</evidence>
<dbReference type="SMART" id="SM00859">
    <property type="entry name" value="Semialdhyde_dh"/>
    <property type="match status" value="1"/>
</dbReference>
<comment type="pathway">
    <text evidence="5">Amino-acid biosynthesis; L-arginine biosynthesis; N(2)-acetyl-L-ornithine from L-glutamate: step 3/4.</text>
</comment>